<organism evidence="6 7">
    <name type="scientific">Oopsacas minuta</name>
    <dbReference type="NCBI Taxonomy" id="111878"/>
    <lineage>
        <taxon>Eukaryota</taxon>
        <taxon>Metazoa</taxon>
        <taxon>Porifera</taxon>
        <taxon>Hexactinellida</taxon>
        <taxon>Hexasterophora</taxon>
        <taxon>Lyssacinosida</taxon>
        <taxon>Leucopsacidae</taxon>
        <taxon>Oopsacas</taxon>
    </lineage>
</organism>
<dbReference type="InterPro" id="IPR020845">
    <property type="entry name" value="AMP-binding_CS"/>
</dbReference>
<dbReference type="PROSITE" id="PS00455">
    <property type="entry name" value="AMP_BINDING"/>
    <property type="match status" value="1"/>
</dbReference>
<evidence type="ECO:0000259" key="5">
    <source>
        <dbReference type="Pfam" id="PF00501"/>
    </source>
</evidence>
<protein>
    <recommendedName>
        <fullName evidence="4">long-chain-fatty-acid--CoA ligase</fullName>
        <ecNumber evidence="4">6.2.1.3</ecNumber>
    </recommendedName>
</protein>
<dbReference type="GO" id="GO:0004467">
    <property type="term" value="F:long-chain fatty acid-CoA ligase activity"/>
    <property type="evidence" value="ECO:0007669"/>
    <property type="project" value="UniProtKB-EC"/>
</dbReference>
<dbReference type="PANTHER" id="PTHR43272">
    <property type="entry name" value="LONG-CHAIN-FATTY-ACID--COA LIGASE"/>
    <property type="match status" value="1"/>
</dbReference>
<evidence type="ECO:0000313" key="7">
    <source>
        <dbReference type="Proteomes" id="UP001165289"/>
    </source>
</evidence>
<dbReference type="Gene3D" id="3.40.50.12780">
    <property type="entry name" value="N-terminal domain of ligase-like"/>
    <property type="match status" value="1"/>
</dbReference>
<proteinExistence type="predicted"/>
<dbReference type="InterPro" id="IPR042099">
    <property type="entry name" value="ANL_N_sf"/>
</dbReference>
<evidence type="ECO:0000256" key="1">
    <source>
        <dbReference type="ARBA" id="ARBA00022598"/>
    </source>
</evidence>
<dbReference type="Pfam" id="PF00501">
    <property type="entry name" value="AMP-binding"/>
    <property type="match status" value="1"/>
</dbReference>
<dbReference type="Pfam" id="PF23562">
    <property type="entry name" value="AMP-binding_C_3"/>
    <property type="match status" value="1"/>
</dbReference>
<keyword evidence="3" id="KW-0443">Lipid metabolism</keyword>
<evidence type="ECO:0000256" key="2">
    <source>
        <dbReference type="ARBA" id="ARBA00022832"/>
    </source>
</evidence>
<gene>
    <name evidence="6" type="ORF">LOD99_714</name>
</gene>
<keyword evidence="7" id="KW-1185">Reference proteome</keyword>
<keyword evidence="1 6" id="KW-0436">Ligase</keyword>
<comment type="caution">
    <text evidence="6">The sequence shown here is derived from an EMBL/GenBank/DDBJ whole genome shotgun (WGS) entry which is preliminary data.</text>
</comment>
<dbReference type="AlphaFoldDB" id="A0AAV7K020"/>
<accession>A0AAV7K020</accession>
<keyword evidence="2" id="KW-0276">Fatty acid metabolism</keyword>
<dbReference type="GO" id="GO:0016020">
    <property type="term" value="C:membrane"/>
    <property type="evidence" value="ECO:0007669"/>
    <property type="project" value="TreeGrafter"/>
</dbReference>
<dbReference type="PANTHER" id="PTHR43272:SF32">
    <property type="entry name" value="AMP-DEPENDENT SYNTHETASE_LIGASE DOMAIN-CONTAINING PROTEIN"/>
    <property type="match status" value="1"/>
</dbReference>
<dbReference type="Proteomes" id="UP001165289">
    <property type="component" value="Unassembled WGS sequence"/>
</dbReference>
<evidence type="ECO:0000256" key="3">
    <source>
        <dbReference type="ARBA" id="ARBA00023098"/>
    </source>
</evidence>
<feature type="domain" description="AMP-dependent synthetase/ligase" evidence="5">
    <location>
        <begin position="58"/>
        <end position="422"/>
    </location>
</feature>
<dbReference type="InterPro" id="IPR000873">
    <property type="entry name" value="AMP-dep_synth/lig_dom"/>
</dbReference>
<dbReference type="SUPFAM" id="SSF56801">
    <property type="entry name" value="Acetyl-CoA synthetase-like"/>
    <property type="match status" value="1"/>
</dbReference>
<evidence type="ECO:0000256" key="4">
    <source>
        <dbReference type="ARBA" id="ARBA00026121"/>
    </source>
</evidence>
<dbReference type="EMBL" id="JAKMXF010000222">
    <property type="protein sequence ID" value="KAI6654316.1"/>
    <property type="molecule type" value="Genomic_DNA"/>
</dbReference>
<dbReference type="GO" id="GO:0005783">
    <property type="term" value="C:endoplasmic reticulum"/>
    <property type="evidence" value="ECO:0007669"/>
    <property type="project" value="TreeGrafter"/>
</dbReference>
<sequence length="610" mass="67343">MASNQKHWVSEPTSEIDTIARVGKEGISAIPPRTIPDLIKGSFSKFGSNKAWNVKRAGKWEYITITEMYEQCMCVAKSLLAVGLKRFDGVSIMGFNSPEWIMAELGTIIAGGLATGIYTTNNVETTKYILENSGSRVAIGEHSLILEKLLEAGKGIEGMKFVQYSPVPVEQSQRERGVISWEEFLQLGKDVKTEDVEAIISTQKPGQCTNLVYTSGTTGMPKGTMLTHDNMIWITTLMNLEYKFKQGDRILSYLPSSHVVGQMFDVFTPFISGCEVYFAMSNVLSGSLIDSLKEVEPNVFLGVPRVWELIFEKVEVEVKTGRLPTGDVAKSIGLSKARILITAAAILPLSVYEFLADAGLPLYNLYGTTEICGPAAMNLPHANKVGSVGKPIQGSELIIDKPNSEGEGEVLIRGRYLFMGYLKDPVKTAEVIDTDGWFHTGDVGYIDSEGFVWINGRIKEILKIGSGQKVAPIPIEQEMKKELKLCAFCVVVGEAKQHFNMLVTLKSKLSPAGIPTDDLDDEAVGICKSLGVEVNKISEAKESVIVNKYIQDGINRANERAMNHLCLIKKFTILPLNFSINTNELTPTGKLKRLYVVKKYYDVIEKMYSK</sequence>
<reference evidence="6 7" key="1">
    <citation type="journal article" date="2023" name="BMC Biol.">
        <title>The compact genome of the sponge Oopsacas minuta (Hexactinellida) is lacking key metazoan core genes.</title>
        <authorList>
            <person name="Santini S."/>
            <person name="Schenkelaars Q."/>
            <person name="Jourda C."/>
            <person name="Duchesne M."/>
            <person name="Belahbib H."/>
            <person name="Rocher C."/>
            <person name="Selva M."/>
            <person name="Riesgo A."/>
            <person name="Vervoort M."/>
            <person name="Leys S.P."/>
            <person name="Kodjabachian L."/>
            <person name="Le Bivic A."/>
            <person name="Borchiellini C."/>
            <person name="Claverie J.M."/>
            <person name="Renard E."/>
        </authorList>
    </citation>
    <scope>NUCLEOTIDE SEQUENCE [LARGE SCALE GENOMIC DNA]</scope>
    <source>
        <strain evidence="6">SPO-2</strain>
    </source>
</reference>
<name>A0AAV7K020_9METZ</name>
<dbReference type="EC" id="6.2.1.3" evidence="4"/>
<evidence type="ECO:0000313" key="6">
    <source>
        <dbReference type="EMBL" id="KAI6654316.1"/>
    </source>
</evidence>